<keyword evidence="1" id="KW-0812">Transmembrane</keyword>
<evidence type="ECO:0000256" key="1">
    <source>
        <dbReference type="SAM" id="Phobius"/>
    </source>
</evidence>
<accession>A0A7W5ZHP2</accession>
<sequence>MNQPLVSVIVPCYNYGRFIAETLESLQNQTLQNWECVVVDDGSTDDSAEVVQKFVESDPRIRYVYQQNQGLPAARNTGIRATTGKYIQFLDSDDLLQPDKLQHHTAYLETHAEVELVYGGLRYFYDGTSELIFSPQHKNTPWTLDKSGEGIALLPFLVISCVIMPPMPVMRRTTIEKVTGLFTEDLPSCEDWEFWIRCCYKNVQFKYLDLPNTLPLMRLHHTSMTRNRIVMVNSFIEVRQRLRPILPTPQLVKLNETLLNNDFVEKCILTLEREGRKAAIREAFYLSIERKSSILLGWSILLFALPPTWAVKLLQLQRSFHKRFYHWVFKK</sequence>
<organism evidence="3 4">
    <name type="scientific">Runella defluvii</name>
    <dbReference type="NCBI Taxonomy" id="370973"/>
    <lineage>
        <taxon>Bacteria</taxon>
        <taxon>Pseudomonadati</taxon>
        <taxon>Bacteroidota</taxon>
        <taxon>Cytophagia</taxon>
        <taxon>Cytophagales</taxon>
        <taxon>Spirosomataceae</taxon>
        <taxon>Runella</taxon>
    </lineage>
</organism>
<dbReference type="Pfam" id="PF00535">
    <property type="entry name" value="Glycos_transf_2"/>
    <property type="match status" value="1"/>
</dbReference>
<dbReference type="PANTHER" id="PTHR43685">
    <property type="entry name" value="GLYCOSYLTRANSFERASE"/>
    <property type="match status" value="1"/>
</dbReference>
<proteinExistence type="predicted"/>
<keyword evidence="1" id="KW-0472">Membrane</keyword>
<dbReference type="InterPro" id="IPR029044">
    <property type="entry name" value="Nucleotide-diphossugar_trans"/>
</dbReference>
<dbReference type="CDD" id="cd00761">
    <property type="entry name" value="Glyco_tranf_GTA_type"/>
    <property type="match status" value="1"/>
</dbReference>
<dbReference type="SUPFAM" id="SSF53448">
    <property type="entry name" value="Nucleotide-diphospho-sugar transferases"/>
    <property type="match status" value="1"/>
</dbReference>
<comment type="caution">
    <text evidence="3">The sequence shown here is derived from an EMBL/GenBank/DDBJ whole genome shotgun (WGS) entry which is preliminary data.</text>
</comment>
<dbReference type="Proteomes" id="UP000541352">
    <property type="component" value="Unassembled WGS sequence"/>
</dbReference>
<protein>
    <submittedName>
        <fullName evidence="3">Glycosyltransferase involved in cell wall biosynthesis</fullName>
    </submittedName>
</protein>
<keyword evidence="3" id="KW-0808">Transferase</keyword>
<dbReference type="InterPro" id="IPR001173">
    <property type="entry name" value="Glyco_trans_2-like"/>
</dbReference>
<evidence type="ECO:0000313" key="3">
    <source>
        <dbReference type="EMBL" id="MBB3837366.1"/>
    </source>
</evidence>
<evidence type="ECO:0000313" key="4">
    <source>
        <dbReference type="Proteomes" id="UP000541352"/>
    </source>
</evidence>
<dbReference type="PANTHER" id="PTHR43685:SF2">
    <property type="entry name" value="GLYCOSYLTRANSFERASE 2-LIKE DOMAIN-CONTAINING PROTEIN"/>
    <property type="match status" value="1"/>
</dbReference>
<dbReference type="InterPro" id="IPR050834">
    <property type="entry name" value="Glycosyltransf_2"/>
</dbReference>
<evidence type="ECO:0000259" key="2">
    <source>
        <dbReference type="Pfam" id="PF00535"/>
    </source>
</evidence>
<keyword evidence="1" id="KW-1133">Transmembrane helix</keyword>
<keyword evidence="4" id="KW-1185">Reference proteome</keyword>
<reference evidence="3 4" key="1">
    <citation type="submission" date="2020-08" db="EMBL/GenBank/DDBJ databases">
        <title>Genomic Encyclopedia of Type Strains, Phase IV (KMG-IV): sequencing the most valuable type-strain genomes for metagenomic binning, comparative biology and taxonomic classification.</title>
        <authorList>
            <person name="Goeker M."/>
        </authorList>
    </citation>
    <scope>NUCLEOTIDE SEQUENCE [LARGE SCALE GENOMIC DNA]</scope>
    <source>
        <strain evidence="3 4">DSM 17976</strain>
    </source>
</reference>
<dbReference type="EMBL" id="JACIBY010000002">
    <property type="protein sequence ID" value="MBB3837366.1"/>
    <property type="molecule type" value="Genomic_DNA"/>
</dbReference>
<feature type="domain" description="Glycosyltransferase 2-like" evidence="2">
    <location>
        <begin position="7"/>
        <end position="135"/>
    </location>
</feature>
<dbReference type="GO" id="GO:0016740">
    <property type="term" value="F:transferase activity"/>
    <property type="evidence" value="ECO:0007669"/>
    <property type="project" value="UniProtKB-KW"/>
</dbReference>
<dbReference type="Gene3D" id="3.90.550.10">
    <property type="entry name" value="Spore Coat Polysaccharide Biosynthesis Protein SpsA, Chain A"/>
    <property type="match status" value="1"/>
</dbReference>
<gene>
    <name evidence="3" type="ORF">FHS57_001360</name>
</gene>
<dbReference type="AlphaFoldDB" id="A0A7W5ZHP2"/>
<name>A0A7W5ZHP2_9BACT</name>
<feature type="transmembrane region" description="Helical" evidence="1">
    <location>
        <begin position="295"/>
        <end position="314"/>
    </location>
</feature>
<dbReference type="RefSeq" id="WP_183972091.1">
    <property type="nucleotide sequence ID" value="NZ_JACIBY010000002.1"/>
</dbReference>